<evidence type="ECO:0000313" key="2">
    <source>
        <dbReference type="EMBL" id="SEQ71782.1"/>
    </source>
</evidence>
<keyword evidence="3" id="KW-1185">Reference proteome</keyword>
<organism evidence="2 3">
    <name type="scientific">Faunimonas pinastri</name>
    <dbReference type="NCBI Taxonomy" id="1855383"/>
    <lineage>
        <taxon>Bacteria</taxon>
        <taxon>Pseudomonadati</taxon>
        <taxon>Pseudomonadota</taxon>
        <taxon>Alphaproteobacteria</taxon>
        <taxon>Hyphomicrobiales</taxon>
        <taxon>Afifellaceae</taxon>
        <taxon>Faunimonas</taxon>
    </lineage>
</organism>
<gene>
    <name evidence="2" type="ORF">SAMN05216548_10743</name>
</gene>
<evidence type="ECO:0000256" key="1">
    <source>
        <dbReference type="SAM" id="MobiDB-lite"/>
    </source>
</evidence>
<dbReference type="EMBL" id="FOFG01000007">
    <property type="protein sequence ID" value="SEQ71782.1"/>
    <property type="molecule type" value="Genomic_DNA"/>
</dbReference>
<accession>A0A1H9IB76</accession>
<proteinExistence type="predicted"/>
<reference evidence="2 3" key="1">
    <citation type="submission" date="2016-10" db="EMBL/GenBank/DDBJ databases">
        <authorList>
            <person name="de Groot N.N."/>
        </authorList>
    </citation>
    <scope>NUCLEOTIDE SEQUENCE [LARGE SCALE GENOMIC DNA]</scope>
    <source>
        <strain evidence="2 3">A52C2</strain>
    </source>
</reference>
<feature type="region of interest" description="Disordered" evidence="1">
    <location>
        <begin position="1"/>
        <end position="25"/>
    </location>
</feature>
<dbReference type="Proteomes" id="UP000199647">
    <property type="component" value="Unassembled WGS sequence"/>
</dbReference>
<protein>
    <submittedName>
        <fullName evidence="2">Uncharacterized protein</fullName>
    </submittedName>
</protein>
<dbReference type="AlphaFoldDB" id="A0A1H9IB76"/>
<name>A0A1H9IB76_9HYPH</name>
<dbReference type="STRING" id="1855383.SAMN05216548_10743"/>
<evidence type="ECO:0000313" key="3">
    <source>
        <dbReference type="Proteomes" id="UP000199647"/>
    </source>
</evidence>
<sequence length="76" mass="8358">MTNVTALNAMRRGKRPSVPAGPPSVSELQRARATAARLVLRHGDGYMPLFERVDREIEALSQQDSKLARLRMLAAG</sequence>